<feature type="domain" description="GST C-terminal" evidence="3">
    <location>
        <begin position="89"/>
        <end position="207"/>
    </location>
</feature>
<dbReference type="Pfam" id="PF14497">
    <property type="entry name" value="GST_C_3"/>
    <property type="match status" value="1"/>
</dbReference>
<dbReference type="GO" id="GO:0006749">
    <property type="term" value="P:glutathione metabolic process"/>
    <property type="evidence" value="ECO:0007669"/>
    <property type="project" value="TreeGrafter"/>
</dbReference>
<dbReference type="SUPFAM" id="SSF52833">
    <property type="entry name" value="Thioredoxin-like"/>
    <property type="match status" value="1"/>
</dbReference>
<evidence type="ECO:0000313" key="5">
    <source>
        <dbReference type="Proteomes" id="UP000823934"/>
    </source>
</evidence>
<dbReference type="InterPro" id="IPR004045">
    <property type="entry name" value="Glutathione_S-Trfase_N"/>
</dbReference>
<dbReference type="Gene3D" id="1.20.1050.10">
    <property type="match status" value="1"/>
</dbReference>
<dbReference type="EMBL" id="DXHP01000002">
    <property type="protein sequence ID" value="HIW05718.1"/>
    <property type="molecule type" value="Genomic_DNA"/>
</dbReference>
<dbReference type="Proteomes" id="UP000823934">
    <property type="component" value="Unassembled WGS sequence"/>
</dbReference>
<gene>
    <name evidence="4" type="ORF">H9889_00075</name>
</gene>
<dbReference type="InterPro" id="IPR004046">
    <property type="entry name" value="GST_C"/>
</dbReference>
<protein>
    <submittedName>
        <fullName evidence="4">Glutathione S-transferase N-terminal domain-containing protein</fullName>
    </submittedName>
</protein>
<reference evidence="4" key="1">
    <citation type="journal article" date="2021" name="PeerJ">
        <title>Extensive microbial diversity within the chicken gut microbiome revealed by metagenomics and culture.</title>
        <authorList>
            <person name="Gilroy R."/>
            <person name="Ravi A."/>
            <person name="Getino M."/>
            <person name="Pursley I."/>
            <person name="Horton D.L."/>
            <person name="Alikhan N.F."/>
            <person name="Baker D."/>
            <person name="Gharbi K."/>
            <person name="Hall N."/>
            <person name="Watson M."/>
            <person name="Adriaenssens E.M."/>
            <person name="Foster-Nyarko E."/>
            <person name="Jarju S."/>
            <person name="Secka A."/>
            <person name="Antonio M."/>
            <person name="Oren A."/>
            <person name="Chaudhuri R.R."/>
            <person name="La Ragione R."/>
            <person name="Hildebrand F."/>
            <person name="Pallen M.J."/>
        </authorList>
    </citation>
    <scope>NUCLEOTIDE SEQUENCE</scope>
    <source>
        <strain evidence="4">CHK160-9182</strain>
    </source>
</reference>
<dbReference type="PROSITE" id="PS50404">
    <property type="entry name" value="GST_NTER"/>
    <property type="match status" value="1"/>
</dbReference>
<name>A0A9D1TT08_9GAMM</name>
<evidence type="ECO:0000259" key="2">
    <source>
        <dbReference type="PROSITE" id="PS50404"/>
    </source>
</evidence>
<dbReference type="CDD" id="cd03188">
    <property type="entry name" value="GST_C_Beta"/>
    <property type="match status" value="1"/>
</dbReference>
<dbReference type="InterPro" id="IPR010987">
    <property type="entry name" value="Glutathione-S-Trfase_C-like"/>
</dbReference>
<evidence type="ECO:0000313" key="4">
    <source>
        <dbReference type="EMBL" id="HIW05718.1"/>
    </source>
</evidence>
<dbReference type="PANTHER" id="PTHR43969:SF9">
    <property type="entry name" value="GLUTATHIONE S TRANSFERASE D10, ISOFORM A-RELATED"/>
    <property type="match status" value="1"/>
</dbReference>
<feature type="domain" description="GST N-terminal" evidence="2">
    <location>
        <begin position="1"/>
        <end position="84"/>
    </location>
</feature>
<proteinExistence type="predicted"/>
<comment type="caution">
    <text evidence="4">The sequence shown here is derived from an EMBL/GenBank/DDBJ whole genome shotgun (WGS) entry which is preliminary data.</text>
</comment>
<dbReference type="AlphaFoldDB" id="A0A9D1TT08"/>
<organism evidence="4 5">
    <name type="scientific">Candidatus Ignatzschineria merdigallinarum</name>
    <dbReference type="NCBI Taxonomy" id="2838621"/>
    <lineage>
        <taxon>Bacteria</taxon>
        <taxon>Pseudomonadati</taxon>
        <taxon>Pseudomonadota</taxon>
        <taxon>Gammaproteobacteria</taxon>
        <taxon>Cardiobacteriales</taxon>
        <taxon>Ignatzschineriaceae</taxon>
        <taxon>Ignatzschineria</taxon>
    </lineage>
</organism>
<dbReference type="PANTHER" id="PTHR43969">
    <property type="entry name" value="GLUTATHIONE S TRANSFERASE D10, ISOFORM A-RELATED"/>
    <property type="match status" value="1"/>
</dbReference>
<dbReference type="PROSITE" id="PS50405">
    <property type="entry name" value="GST_CTER"/>
    <property type="match status" value="1"/>
</dbReference>
<dbReference type="SUPFAM" id="SSF47616">
    <property type="entry name" value="GST C-terminal domain-like"/>
    <property type="match status" value="1"/>
</dbReference>
<dbReference type="Gene3D" id="3.40.30.10">
    <property type="entry name" value="Glutaredoxin"/>
    <property type="match status" value="1"/>
</dbReference>
<dbReference type="InterPro" id="IPR036282">
    <property type="entry name" value="Glutathione-S-Trfase_C_sf"/>
</dbReference>
<dbReference type="SFLD" id="SFLDS00019">
    <property type="entry name" value="Glutathione_Transferase_(cytos"/>
    <property type="match status" value="1"/>
</dbReference>
<dbReference type="Pfam" id="PF13409">
    <property type="entry name" value="GST_N_2"/>
    <property type="match status" value="1"/>
</dbReference>
<dbReference type="CDD" id="cd03057">
    <property type="entry name" value="GST_N_Beta"/>
    <property type="match status" value="1"/>
</dbReference>
<evidence type="ECO:0000259" key="3">
    <source>
        <dbReference type="PROSITE" id="PS50405"/>
    </source>
</evidence>
<dbReference type="InterPro" id="IPR040079">
    <property type="entry name" value="Glutathione_S-Trfase"/>
</dbReference>
<accession>A0A9D1TT08</accession>
<evidence type="ECO:0000256" key="1">
    <source>
        <dbReference type="ARBA" id="ARBA00011738"/>
    </source>
</evidence>
<comment type="subunit">
    <text evidence="1">Homodimer.</text>
</comment>
<dbReference type="InterPro" id="IPR036249">
    <property type="entry name" value="Thioredoxin-like_sf"/>
</dbReference>
<dbReference type="GO" id="GO:0004364">
    <property type="term" value="F:glutathione transferase activity"/>
    <property type="evidence" value="ECO:0007669"/>
    <property type="project" value="TreeGrafter"/>
</dbReference>
<sequence>MTTLYYTKGTCADVVLMTATALSLDLKLINVDISKAIPITEDGTDFTTINPKGYVPALKLDNGTVITEVSAICAYLSELKPHNSIFPLSGSALVDQLQWFNYLATEIHKNYMPLIYRLFGVNVGNEWPPIVEATLQKRYQYIDQLLAKQSFLTGNKLTSADFYLFMTTIWANKVDYDLNCFSNILKHRDLMLQNPIVNELYPITKKK</sequence>
<reference evidence="4" key="2">
    <citation type="submission" date="2021-04" db="EMBL/GenBank/DDBJ databases">
        <authorList>
            <person name="Gilroy R."/>
        </authorList>
    </citation>
    <scope>NUCLEOTIDE SEQUENCE</scope>
    <source>
        <strain evidence="4">CHK160-9182</strain>
    </source>
</reference>